<gene>
    <name evidence="1" type="ORF">C7400_13629</name>
</gene>
<comment type="caution">
    <text evidence="1">The sequence shown here is derived from an EMBL/GenBank/DDBJ whole genome shotgun (WGS) entry which is preliminary data.</text>
</comment>
<dbReference type="InterPro" id="IPR021398">
    <property type="entry name" value="DUF3037"/>
</dbReference>
<evidence type="ECO:0008006" key="3">
    <source>
        <dbReference type="Google" id="ProtNLM"/>
    </source>
</evidence>
<dbReference type="RefSeq" id="WP_183717525.1">
    <property type="nucleotide sequence ID" value="NZ_JACHWC010000036.1"/>
</dbReference>
<evidence type="ECO:0000313" key="2">
    <source>
        <dbReference type="Proteomes" id="UP000247515"/>
    </source>
</evidence>
<sequence length="150" mass="17118">MKHACRYALVRFMPYPETGEFANVGVVVMSPTARFFGYKLLDRVGRITAFFDELDVTVYKRARDTFRDELFRIGQMIERAFIGAVNGPSAEFVNFAFDELSRPREAIIYADTPRGAIVADPRIALEEYFDYYVGRSFATPSIRNGWSSNA</sequence>
<accession>A0ABX5MGA4</accession>
<dbReference type="Proteomes" id="UP000247515">
    <property type="component" value="Unassembled WGS sequence"/>
</dbReference>
<dbReference type="EMBL" id="QJJV01000036">
    <property type="protein sequence ID" value="PXX06197.1"/>
    <property type="molecule type" value="Genomic_DNA"/>
</dbReference>
<protein>
    <recommendedName>
        <fullName evidence="3">DUF3037 domain-containing protein</fullName>
    </recommendedName>
</protein>
<reference evidence="1 2" key="1">
    <citation type="submission" date="2018-05" db="EMBL/GenBank/DDBJ databases">
        <title>Genomic Encyclopedia of Type Strains, Phase IV (KMG-V): Genome sequencing to study the core and pangenomes of soil and plant-associated prokaryotes.</title>
        <authorList>
            <person name="Whitman W."/>
        </authorList>
    </citation>
    <scope>NUCLEOTIDE SEQUENCE [LARGE SCALE GENOMIC DNA]</scope>
    <source>
        <strain evidence="1 2">SIr-6563</strain>
    </source>
</reference>
<name>A0ABX5MGA4_9BURK</name>
<dbReference type="Pfam" id="PF11236">
    <property type="entry name" value="DUF3037"/>
    <property type="match status" value="1"/>
</dbReference>
<keyword evidence="2" id="KW-1185">Reference proteome</keyword>
<proteinExistence type="predicted"/>
<evidence type="ECO:0000313" key="1">
    <source>
        <dbReference type="EMBL" id="PXX06197.1"/>
    </source>
</evidence>
<organism evidence="1 2">
    <name type="scientific">Paraburkholderia tropica</name>
    <dbReference type="NCBI Taxonomy" id="92647"/>
    <lineage>
        <taxon>Bacteria</taxon>
        <taxon>Pseudomonadati</taxon>
        <taxon>Pseudomonadota</taxon>
        <taxon>Betaproteobacteria</taxon>
        <taxon>Burkholderiales</taxon>
        <taxon>Burkholderiaceae</taxon>
        <taxon>Paraburkholderia</taxon>
    </lineage>
</organism>